<feature type="region of interest" description="Disordered" evidence="5">
    <location>
        <begin position="534"/>
        <end position="568"/>
    </location>
</feature>
<dbReference type="InterPro" id="IPR024607">
    <property type="entry name" value="Sulfatase_CS"/>
</dbReference>
<keyword evidence="2" id="KW-0732">Signal</keyword>
<comment type="caution">
    <text evidence="7">The sequence shown here is derived from an EMBL/GenBank/DDBJ whole genome shotgun (WGS) entry which is preliminary data.</text>
</comment>
<dbReference type="AlphaFoldDB" id="A0A5N0TEY9"/>
<protein>
    <submittedName>
        <fullName evidence="7">Sulfatase</fullName>
    </submittedName>
</protein>
<feature type="domain" description="Sulfatase N-terminal" evidence="6">
    <location>
        <begin position="80"/>
        <end position="421"/>
    </location>
</feature>
<dbReference type="Gene3D" id="3.40.720.10">
    <property type="entry name" value="Alkaline Phosphatase, subunit A"/>
    <property type="match status" value="1"/>
</dbReference>
<evidence type="ECO:0000256" key="1">
    <source>
        <dbReference type="ARBA" id="ARBA00008779"/>
    </source>
</evidence>
<reference evidence="7 8" key="1">
    <citation type="submission" date="2019-09" db="EMBL/GenBank/DDBJ databases">
        <title>Wenzhouxiangella sp. Genome sequencing and assembly.</title>
        <authorList>
            <person name="Zhang R."/>
        </authorList>
    </citation>
    <scope>NUCLEOTIDE SEQUENCE [LARGE SCALE GENOMIC DNA]</scope>
    <source>
        <strain evidence="7 8">W260</strain>
    </source>
</reference>
<name>A0A5N0TEY9_9GAMM</name>
<evidence type="ECO:0000256" key="4">
    <source>
        <dbReference type="ARBA" id="ARBA00023180"/>
    </source>
</evidence>
<keyword evidence="8" id="KW-1185">Reference proteome</keyword>
<proteinExistence type="inferred from homology"/>
<comment type="similarity">
    <text evidence="1">Belongs to the sulfatase family.</text>
</comment>
<gene>
    <name evidence="7" type="ORF">F3N42_05540</name>
</gene>
<keyword evidence="4" id="KW-0325">Glycoprotein</keyword>
<evidence type="ECO:0000259" key="6">
    <source>
        <dbReference type="Pfam" id="PF00884"/>
    </source>
</evidence>
<dbReference type="EMBL" id="VYXP01000003">
    <property type="protein sequence ID" value="KAA9132677.1"/>
    <property type="molecule type" value="Genomic_DNA"/>
</dbReference>
<dbReference type="GO" id="GO:0016787">
    <property type="term" value="F:hydrolase activity"/>
    <property type="evidence" value="ECO:0007669"/>
    <property type="project" value="UniProtKB-KW"/>
</dbReference>
<dbReference type="Pfam" id="PF00884">
    <property type="entry name" value="Sulfatase"/>
    <property type="match status" value="1"/>
</dbReference>
<evidence type="ECO:0000256" key="2">
    <source>
        <dbReference type="ARBA" id="ARBA00022729"/>
    </source>
</evidence>
<feature type="compositionally biased region" description="Basic and acidic residues" evidence="5">
    <location>
        <begin position="559"/>
        <end position="568"/>
    </location>
</feature>
<keyword evidence="3" id="KW-0378">Hydrolase</keyword>
<dbReference type="InterPro" id="IPR017850">
    <property type="entry name" value="Alkaline_phosphatase_core_sf"/>
</dbReference>
<dbReference type="PROSITE" id="PS00523">
    <property type="entry name" value="SULFATASE_1"/>
    <property type="match status" value="1"/>
</dbReference>
<dbReference type="InterPro" id="IPR000917">
    <property type="entry name" value="Sulfatase_N"/>
</dbReference>
<organism evidence="7 8">
    <name type="scientific">Marinihelvus fidelis</name>
    <dbReference type="NCBI Taxonomy" id="2613842"/>
    <lineage>
        <taxon>Bacteria</taxon>
        <taxon>Pseudomonadati</taxon>
        <taxon>Pseudomonadota</taxon>
        <taxon>Gammaproteobacteria</taxon>
        <taxon>Chromatiales</taxon>
        <taxon>Wenzhouxiangellaceae</taxon>
        <taxon>Marinihelvus</taxon>
    </lineage>
</organism>
<dbReference type="CDD" id="cd16031">
    <property type="entry name" value="G6S_like"/>
    <property type="match status" value="1"/>
</dbReference>
<evidence type="ECO:0000313" key="7">
    <source>
        <dbReference type="EMBL" id="KAA9132677.1"/>
    </source>
</evidence>
<dbReference type="SUPFAM" id="SSF53649">
    <property type="entry name" value="Alkaline phosphatase-like"/>
    <property type="match status" value="1"/>
</dbReference>
<evidence type="ECO:0000256" key="3">
    <source>
        <dbReference type="ARBA" id="ARBA00022801"/>
    </source>
</evidence>
<dbReference type="Proteomes" id="UP000325372">
    <property type="component" value="Unassembled WGS sequence"/>
</dbReference>
<dbReference type="PANTHER" id="PTHR43108">
    <property type="entry name" value="N-ACETYLGLUCOSAMINE-6-SULFATASE FAMILY MEMBER"/>
    <property type="match status" value="1"/>
</dbReference>
<sequence length="590" mass="67958">MVGHQPVGHCDAGAVWLQWQCRCRPECGCAHRRPRVHEHRRQSLVLSDSLKFHDLPRLFQVALCLAGLFIVTAEASAAPRNVIFILTDDQRYDEMGFLNPILQTPHIDAMAAEGVHFRNAFVTTSLCSPSRASILTGQYMHNHGVVDNNSGVSSGARFFPEYLQEQGYQTAFFGKWHMGEAGSSHGELDRPQPGFDHWLSFAGQGHYYPVKRNGKVNTFNINGERVPQTGYITDELTDYTIDWLQRLRDDDKPFFVYLSHKAVHADFKPPRRYENLYAEAEIPVPASQADTEENYRGKPMWVKNQRNSWHGVDFPYHSTLDVQEYKRQYHRALTAVDDSIGRIQDWLEGNDLADDTIVILMGDNGFMFGEHGLIDKRNAYEESMRVPMLMRYPGIDEPGRTVDRIVAGIDIGPTVLDIAGVDTMPPQFEGASMLPLAQGKSLPDWRDDLLYEYYWEFNYPMTPTTFALRTERFKLIQYHGVWDIEELYDLENDPREMNNLIEDPQFLDVRVRMREELFKRLANNDRAHVIPYTEKWGPGAHSRNREGSPAAPFPPDWLKTPEDDGLRDFMVPDRKRLQQRKAKEKQPPDQ</sequence>
<evidence type="ECO:0000313" key="8">
    <source>
        <dbReference type="Proteomes" id="UP000325372"/>
    </source>
</evidence>
<dbReference type="PANTHER" id="PTHR43108:SF8">
    <property type="entry name" value="SD21168P"/>
    <property type="match status" value="1"/>
</dbReference>
<accession>A0A5N0TEY9</accession>
<evidence type="ECO:0000256" key="5">
    <source>
        <dbReference type="SAM" id="MobiDB-lite"/>
    </source>
</evidence>